<dbReference type="Proteomes" id="UP000887565">
    <property type="component" value="Unplaced"/>
</dbReference>
<name>A0A915ICC0_ROMCU</name>
<evidence type="ECO:0000313" key="1">
    <source>
        <dbReference type="Proteomes" id="UP000887565"/>
    </source>
</evidence>
<accession>A0A915ICC0</accession>
<evidence type="ECO:0000313" key="2">
    <source>
        <dbReference type="WBParaSite" id="nRc.2.0.1.t11542-RA"/>
    </source>
</evidence>
<proteinExistence type="predicted"/>
<dbReference type="WBParaSite" id="nRc.2.0.1.t11542-RA">
    <property type="protein sequence ID" value="nRc.2.0.1.t11542-RA"/>
    <property type="gene ID" value="nRc.2.0.1.g11542"/>
</dbReference>
<reference evidence="2" key="1">
    <citation type="submission" date="2022-11" db="UniProtKB">
        <authorList>
            <consortium name="WormBaseParasite"/>
        </authorList>
    </citation>
    <scope>IDENTIFICATION</scope>
</reference>
<protein>
    <submittedName>
        <fullName evidence="2">Uncharacterized protein</fullName>
    </submittedName>
</protein>
<organism evidence="1 2">
    <name type="scientific">Romanomermis culicivorax</name>
    <name type="common">Nematode worm</name>
    <dbReference type="NCBI Taxonomy" id="13658"/>
    <lineage>
        <taxon>Eukaryota</taxon>
        <taxon>Metazoa</taxon>
        <taxon>Ecdysozoa</taxon>
        <taxon>Nematoda</taxon>
        <taxon>Enoplea</taxon>
        <taxon>Dorylaimia</taxon>
        <taxon>Mermithida</taxon>
        <taxon>Mermithoidea</taxon>
        <taxon>Mermithidae</taxon>
        <taxon>Romanomermis</taxon>
    </lineage>
</organism>
<dbReference type="AlphaFoldDB" id="A0A915ICC0"/>
<keyword evidence="1" id="KW-1185">Reference proteome</keyword>
<sequence length="112" mass="13305">MFAAIHYGMANYLVLQMQIFDYDRLEPKQINTIVLHFYRQYLTILGHINCEMGLGSQGMETDQVQPDMVYHMMKCEMYNWWVVQMQGKETEYYTVASECNPARDEAYKALRL</sequence>